<evidence type="ECO:0000313" key="4">
    <source>
        <dbReference type="Proteomes" id="UP000177785"/>
    </source>
</evidence>
<dbReference type="PANTHER" id="PTHR30383">
    <property type="entry name" value="THIOESTERASE 1/PROTEASE 1/LYSOPHOSPHOLIPASE L1"/>
    <property type="match status" value="1"/>
</dbReference>
<name>A0A1G2G5M4_9BACT</name>
<dbReference type="GO" id="GO:0004622">
    <property type="term" value="F:phosphatidylcholine lysophospholipase activity"/>
    <property type="evidence" value="ECO:0007669"/>
    <property type="project" value="TreeGrafter"/>
</dbReference>
<dbReference type="Proteomes" id="UP000177785">
    <property type="component" value="Unassembled WGS sequence"/>
</dbReference>
<evidence type="ECO:0000313" key="3">
    <source>
        <dbReference type="EMBL" id="OGZ45566.1"/>
    </source>
</evidence>
<dbReference type="EMBL" id="MHNL01000006">
    <property type="protein sequence ID" value="OGZ45566.1"/>
    <property type="molecule type" value="Genomic_DNA"/>
</dbReference>
<gene>
    <name evidence="3" type="ORF">A2756_00945</name>
</gene>
<dbReference type="AlphaFoldDB" id="A0A1G2G5M4"/>
<sequence length="212" mass="22490">MLGPGNRRVGGFLLAVAVVGASLWRLFLYVSSFVDAPHGGTNIIVFGDSLTEGIGASPGHDFVSLLSRSLGIPIINAGRSGDTTASALGRLERDVLSRDPKVVVVELAGNDSLQRYPIDETFKNLRTIIGRIHAVGGGVVLVGIRGGLLSDRYKSEYRKLVRDTKVSFVPDILGGILGDPKLMYDGIHPNDAGYVIVASRIEPVLGAVLEAE</sequence>
<dbReference type="SUPFAM" id="SSF52266">
    <property type="entry name" value="SGNH hydrolase"/>
    <property type="match status" value="1"/>
</dbReference>
<dbReference type="Pfam" id="PF13472">
    <property type="entry name" value="Lipase_GDSL_2"/>
    <property type="match status" value="1"/>
</dbReference>
<evidence type="ECO:0000259" key="2">
    <source>
        <dbReference type="Pfam" id="PF13472"/>
    </source>
</evidence>
<dbReference type="Gene3D" id="3.40.50.1110">
    <property type="entry name" value="SGNH hydrolase"/>
    <property type="match status" value="1"/>
</dbReference>
<accession>A0A1G2G5M4</accession>
<organism evidence="3 4">
    <name type="scientific">Candidatus Ryanbacteria bacterium RIFCSPHIGHO2_01_FULL_48_27</name>
    <dbReference type="NCBI Taxonomy" id="1802115"/>
    <lineage>
        <taxon>Bacteria</taxon>
        <taxon>Candidatus Ryaniibacteriota</taxon>
    </lineage>
</organism>
<keyword evidence="1" id="KW-0472">Membrane</keyword>
<keyword evidence="1" id="KW-0812">Transmembrane</keyword>
<feature type="domain" description="SGNH hydrolase-type esterase" evidence="2">
    <location>
        <begin position="45"/>
        <end position="194"/>
    </location>
</feature>
<evidence type="ECO:0000256" key="1">
    <source>
        <dbReference type="SAM" id="Phobius"/>
    </source>
</evidence>
<dbReference type="InterPro" id="IPR036514">
    <property type="entry name" value="SGNH_hydro_sf"/>
</dbReference>
<dbReference type="PANTHER" id="PTHR30383:SF5">
    <property type="entry name" value="SGNH HYDROLASE-TYPE ESTERASE DOMAIN-CONTAINING PROTEIN"/>
    <property type="match status" value="1"/>
</dbReference>
<dbReference type="InterPro" id="IPR051532">
    <property type="entry name" value="Ester_Hydrolysis_Enzymes"/>
</dbReference>
<dbReference type="InterPro" id="IPR013830">
    <property type="entry name" value="SGNH_hydro"/>
</dbReference>
<feature type="transmembrane region" description="Helical" evidence="1">
    <location>
        <begin position="12"/>
        <end position="30"/>
    </location>
</feature>
<protein>
    <recommendedName>
        <fullName evidence="2">SGNH hydrolase-type esterase domain-containing protein</fullName>
    </recommendedName>
</protein>
<dbReference type="STRING" id="1802115.A2756_00945"/>
<reference evidence="3 4" key="1">
    <citation type="journal article" date="2016" name="Nat. Commun.">
        <title>Thousands of microbial genomes shed light on interconnected biogeochemical processes in an aquifer system.</title>
        <authorList>
            <person name="Anantharaman K."/>
            <person name="Brown C.T."/>
            <person name="Hug L.A."/>
            <person name="Sharon I."/>
            <person name="Castelle C.J."/>
            <person name="Probst A.J."/>
            <person name="Thomas B.C."/>
            <person name="Singh A."/>
            <person name="Wilkins M.J."/>
            <person name="Karaoz U."/>
            <person name="Brodie E.L."/>
            <person name="Williams K.H."/>
            <person name="Hubbard S.S."/>
            <person name="Banfield J.F."/>
        </authorList>
    </citation>
    <scope>NUCLEOTIDE SEQUENCE [LARGE SCALE GENOMIC DNA]</scope>
</reference>
<comment type="caution">
    <text evidence="3">The sequence shown here is derived from an EMBL/GenBank/DDBJ whole genome shotgun (WGS) entry which is preliminary data.</text>
</comment>
<proteinExistence type="predicted"/>
<keyword evidence="1" id="KW-1133">Transmembrane helix</keyword>